<organism evidence="1 2">
    <name type="scientific">Paenibacillus artemisiicola</name>
    <dbReference type="NCBI Taxonomy" id="1172618"/>
    <lineage>
        <taxon>Bacteria</taxon>
        <taxon>Bacillati</taxon>
        <taxon>Bacillota</taxon>
        <taxon>Bacilli</taxon>
        <taxon>Bacillales</taxon>
        <taxon>Paenibacillaceae</taxon>
        <taxon>Paenibacillus</taxon>
    </lineage>
</organism>
<protein>
    <submittedName>
        <fullName evidence="1">DNA alkylation repair protein</fullName>
    </submittedName>
</protein>
<evidence type="ECO:0000313" key="2">
    <source>
        <dbReference type="Proteomes" id="UP000670947"/>
    </source>
</evidence>
<dbReference type="PANTHER" id="PTHR34070">
    <property type="entry name" value="ARMADILLO-TYPE FOLD"/>
    <property type="match status" value="1"/>
</dbReference>
<dbReference type="EMBL" id="JAGGDJ010000033">
    <property type="protein sequence ID" value="MBO7747438.1"/>
    <property type="molecule type" value="Genomic_DNA"/>
</dbReference>
<name>A0ABS3WGJ3_9BACL</name>
<dbReference type="PANTHER" id="PTHR34070:SF1">
    <property type="entry name" value="DNA ALKYLATION REPAIR PROTEIN"/>
    <property type="match status" value="1"/>
</dbReference>
<dbReference type="Gene3D" id="1.25.10.90">
    <property type="match status" value="1"/>
</dbReference>
<keyword evidence="2" id="KW-1185">Reference proteome</keyword>
<dbReference type="SUPFAM" id="SSF48371">
    <property type="entry name" value="ARM repeat"/>
    <property type="match status" value="1"/>
</dbReference>
<dbReference type="Pfam" id="PF08713">
    <property type="entry name" value="DNA_alkylation"/>
    <property type="match status" value="1"/>
</dbReference>
<sequence length="231" mass="26051">MAVRWTGDAAAYADGLERLLRGHADAATAVPMAAYMRDRFPFLGIRNPARTALTKAYAKEHGVPSGEALEAVARRLWALPEREFHYAALELLTKRKKELRPEQTGLLEQLITTHSWWDTVDMLANHLAGALFAKHPELVPAFAEKWIASDDLWLRRSAILFQLGYKAGTDAELLFALIRRTAGESDFFMRKAIGWVLREYAKTNPEAVRAFVRRAELSPLSVREALKHIGE</sequence>
<comment type="caution">
    <text evidence="1">The sequence shown here is derived from an EMBL/GenBank/DDBJ whole genome shotgun (WGS) entry which is preliminary data.</text>
</comment>
<dbReference type="CDD" id="cd07064">
    <property type="entry name" value="AlkD_like_1"/>
    <property type="match status" value="1"/>
</dbReference>
<dbReference type="InterPro" id="IPR016024">
    <property type="entry name" value="ARM-type_fold"/>
</dbReference>
<reference evidence="1 2" key="1">
    <citation type="submission" date="2021-03" db="EMBL/GenBank/DDBJ databases">
        <title>Paenibacillus artemisicola MWE-103 whole genome sequence.</title>
        <authorList>
            <person name="Ham Y.J."/>
        </authorList>
    </citation>
    <scope>NUCLEOTIDE SEQUENCE [LARGE SCALE GENOMIC DNA]</scope>
    <source>
        <strain evidence="1 2">MWE-103</strain>
    </source>
</reference>
<proteinExistence type="predicted"/>
<dbReference type="RefSeq" id="WP_208850132.1">
    <property type="nucleotide sequence ID" value="NZ_JAGGDJ010000033.1"/>
</dbReference>
<gene>
    <name evidence="1" type="ORF">I8J29_24940</name>
</gene>
<accession>A0ABS3WGJ3</accession>
<dbReference type="InterPro" id="IPR014825">
    <property type="entry name" value="DNA_alkylation"/>
</dbReference>
<evidence type="ECO:0000313" key="1">
    <source>
        <dbReference type="EMBL" id="MBO7747438.1"/>
    </source>
</evidence>
<dbReference type="Proteomes" id="UP000670947">
    <property type="component" value="Unassembled WGS sequence"/>
</dbReference>